<dbReference type="PROSITE" id="PS00745">
    <property type="entry name" value="RF_PROK_I"/>
    <property type="match status" value="1"/>
</dbReference>
<dbReference type="GO" id="GO:0072344">
    <property type="term" value="P:rescue of stalled ribosome"/>
    <property type="evidence" value="ECO:0007669"/>
    <property type="project" value="TreeGrafter"/>
</dbReference>
<dbReference type="Proteomes" id="UP000705379">
    <property type="component" value="Unassembled WGS sequence"/>
</dbReference>
<evidence type="ECO:0000256" key="1">
    <source>
        <dbReference type="ARBA" id="ARBA00010835"/>
    </source>
</evidence>
<feature type="domain" description="Prokaryotic-type class I peptide chain release factors" evidence="3">
    <location>
        <begin position="36"/>
        <end position="52"/>
    </location>
</feature>
<organism evidence="4 5">
    <name type="scientific">Roseibium polysiphoniae</name>
    <dbReference type="NCBI Taxonomy" id="2571221"/>
    <lineage>
        <taxon>Bacteria</taxon>
        <taxon>Pseudomonadati</taxon>
        <taxon>Pseudomonadota</taxon>
        <taxon>Alphaproteobacteria</taxon>
        <taxon>Hyphomicrobiales</taxon>
        <taxon>Stappiaceae</taxon>
        <taxon>Roseibium</taxon>
    </lineage>
</organism>
<dbReference type="SUPFAM" id="SSF75620">
    <property type="entry name" value="Release factor"/>
    <property type="match status" value="1"/>
</dbReference>
<dbReference type="PANTHER" id="PTHR47814:SF1">
    <property type="entry name" value="PEPTIDYL-TRNA HYDROLASE ARFB"/>
    <property type="match status" value="1"/>
</dbReference>
<dbReference type="Pfam" id="PF00472">
    <property type="entry name" value="RF-1"/>
    <property type="match status" value="1"/>
</dbReference>
<dbReference type="Gene3D" id="3.30.160.20">
    <property type="match status" value="1"/>
</dbReference>
<dbReference type="InterPro" id="IPR045853">
    <property type="entry name" value="Pep_chain_release_fac_I_sf"/>
</dbReference>
<dbReference type="InterPro" id="IPR000352">
    <property type="entry name" value="Pep_chain_release_fac_I"/>
</dbReference>
<comment type="caution">
    <text evidence="4">The sequence shown here is derived from an EMBL/GenBank/DDBJ whole genome shotgun (WGS) entry which is preliminary data.</text>
</comment>
<dbReference type="AlphaFoldDB" id="A0A944GRS2"/>
<evidence type="ECO:0000313" key="4">
    <source>
        <dbReference type="EMBL" id="MBS8259419.1"/>
    </source>
</evidence>
<proteinExistence type="inferred from homology"/>
<dbReference type="GO" id="GO:0004045">
    <property type="term" value="F:peptidyl-tRNA hydrolase activity"/>
    <property type="evidence" value="ECO:0007669"/>
    <property type="project" value="UniProtKB-EC"/>
</dbReference>
<protein>
    <submittedName>
        <fullName evidence="4">Aminoacyl-tRNA hydrolase</fullName>
        <ecNumber evidence="4">3.1.1.29</ecNumber>
    </submittedName>
</protein>
<reference evidence="4" key="2">
    <citation type="journal article" date="2021" name="Microorganisms">
        <title>Bacterial Dimethylsulfoniopropionate Biosynthesis in the East China Sea.</title>
        <authorList>
            <person name="Liu J."/>
            <person name="Zhang Y."/>
            <person name="Liu J."/>
            <person name="Zhong H."/>
            <person name="Williams B.T."/>
            <person name="Zheng Y."/>
            <person name="Curson A.R.J."/>
            <person name="Sun C."/>
            <person name="Sun H."/>
            <person name="Song D."/>
            <person name="Wagner Mackenzie B."/>
            <person name="Bermejo Martinez A."/>
            <person name="Todd J.D."/>
            <person name="Zhang X.H."/>
        </authorList>
    </citation>
    <scope>NUCLEOTIDE SEQUENCE</scope>
    <source>
        <strain evidence="4">AESS21</strain>
    </source>
</reference>
<dbReference type="GO" id="GO:0043022">
    <property type="term" value="F:ribosome binding"/>
    <property type="evidence" value="ECO:0007669"/>
    <property type="project" value="TreeGrafter"/>
</dbReference>
<keyword evidence="4" id="KW-0378">Hydrolase</keyword>
<sequence>MSPLGDEAQETTVSGKIMVLGKVHILASDLHEDFIRASGPGGQNVNKVSTAVQLRFDLQGNETLPSDIKARASRLAGSRLTLGGEIVLQADRFRTRERNREDALERLLELLRKACERPKVRRPTKPTLGSKKRRLESKKKRGSIKKLRGRAPGMD</sequence>
<evidence type="ECO:0000256" key="2">
    <source>
        <dbReference type="SAM" id="MobiDB-lite"/>
    </source>
</evidence>
<evidence type="ECO:0000313" key="5">
    <source>
        <dbReference type="Proteomes" id="UP000705379"/>
    </source>
</evidence>
<dbReference type="EC" id="3.1.1.29" evidence="4"/>
<dbReference type="GO" id="GO:0003747">
    <property type="term" value="F:translation release factor activity"/>
    <property type="evidence" value="ECO:0007669"/>
    <property type="project" value="InterPro"/>
</dbReference>
<dbReference type="PANTHER" id="PTHR47814">
    <property type="entry name" value="PEPTIDYL-TRNA HYDROLASE ARFB"/>
    <property type="match status" value="1"/>
</dbReference>
<comment type="similarity">
    <text evidence="1">Belongs to the prokaryotic/mitochondrial release factor family.</text>
</comment>
<reference evidence="4" key="1">
    <citation type="submission" date="2018-08" db="EMBL/GenBank/DDBJ databases">
        <authorList>
            <person name="Jin W."/>
            <person name="Wang H."/>
            <person name="Yang Y."/>
            <person name="Li M."/>
            <person name="Liu J."/>
        </authorList>
    </citation>
    <scope>NUCLEOTIDE SEQUENCE</scope>
    <source>
        <strain evidence="4">AESS21</strain>
    </source>
</reference>
<evidence type="ECO:0000259" key="3">
    <source>
        <dbReference type="PROSITE" id="PS00745"/>
    </source>
</evidence>
<gene>
    <name evidence="4" type="ORF">DYI23_04225</name>
</gene>
<feature type="compositionally biased region" description="Basic residues" evidence="2">
    <location>
        <begin position="119"/>
        <end position="149"/>
    </location>
</feature>
<accession>A0A944GRS2</accession>
<dbReference type="EMBL" id="QTKU01000001">
    <property type="protein sequence ID" value="MBS8259419.1"/>
    <property type="molecule type" value="Genomic_DNA"/>
</dbReference>
<feature type="region of interest" description="Disordered" evidence="2">
    <location>
        <begin position="118"/>
        <end position="155"/>
    </location>
</feature>
<dbReference type="NCBIfam" id="NF006718">
    <property type="entry name" value="PRK09256.1"/>
    <property type="match status" value="1"/>
</dbReference>
<name>A0A944GRS2_9HYPH</name>